<feature type="compositionally biased region" description="Low complexity" evidence="1">
    <location>
        <begin position="8"/>
        <end position="21"/>
    </location>
</feature>
<reference evidence="3" key="1">
    <citation type="submission" date="2014-03" db="EMBL/GenBank/DDBJ databases">
        <authorList>
            <person name="Casaregola S."/>
        </authorList>
    </citation>
    <scope>NUCLEOTIDE SEQUENCE [LARGE SCALE GENOMIC DNA]</scope>
    <source>
        <strain evidence="3">CLIB 918</strain>
    </source>
</reference>
<dbReference type="EMBL" id="CCBN010000018">
    <property type="protein sequence ID" value="CDO57012.1"/>
    <property type="molecule type" value="Genomic_DNA"/>
</dbReference>
<dbReference type="Pfam" id="PF14612">
    <property type="entry name" value="Ino80_Iec3"/>
    <property type="match status" value="1"/>
</dbReference>
<sequence length="313" mass="32550">MEQPLSIAGSSAPSETTTSAAPVVPVAGSTDVAPGVNEPAEGEHKKAPYKSFKKKYMKMEIHFAKVMARSEELYKQQLRARKIINRLIREKSRILDTLAGLESEHLKLKDEDDEDDVENGKVSNKQYSIFPEKADIFTDERIWNDDVKCLAQVQSESYEFSSDEENDPVPRNPMSLIEWLRRNQPSVFTIDSGSSGGADGKTGADATPAAGAGGSGTTAAGSKKRKAASTDAGAAGPGSKPGRKRKVAAAAAAPAAASSTPSTATTQVASPAIAAPAAENGAAVMGDEGAGSTAASDPSNGSLASAKPVKTEE</sequence>
<protein>
    <recommendedName>
        <fullName evidence="2">INO80 complex subunit 3 N-terminal domain-containing protein</fullName>
    </recommendedName>
</protein>
<proteinExistence type="predicted"/>
<feature type="compositionally biased region" description="Polar residues" evidence="1">
    <location>
        <begin position="293"/>
        <end position="303"/>
    </location>
</feature>
<dbReference type="AlphaFoldDB" id="A0A0J9XI81"/>
<organism evidence="3 4">
    <name type="scientific">Geotrichum candidum</name>
    <name type="common">Oospora lactis</name>
    <name type="synonym">Dipodascus geotrichum</name>
    <dbReference type="NCBI Taxonomy" id="1173061"/>
    <lineage>
        <taxon>Eukaryota</taxon>
        <taxon>Fungi</taxon>
        <taxon>Dikarya</taxon>
        <taxon>Ascomycota</taxon>
        <taxon>Saccharomycotina</taxon>
        <taxon>Dipodascomycetes</taxon>
        <taxon>Dipodascales</taxon>
        <taxon>Dipodascaceae</taxon>
        <taxon>Geotrichum</taxon>
    </lineage>
</organism>
<comment type="caution">
    <text evidence="3">The sequence shown here is derived from an EMBL/GenBank/DDBJ whole genome shotgun (WGS) entry which is preliminary data.</text>
</comment>
<name>A0A0J9XI81_GEOCN</name>
<feature type="region of interest" description="Disordered" evidence="1">
    <location>
        <begin position="284"/>
        <end position="313"/>
    </location>
</feature>
<dbReference type="STRING" id="1173061.A0A0J9XI81"/>
<feature type="region of interest" description="Disordered" evidence="1">
    <location>
        <begin position="187"/>
        <end position="271"/>
    </location>
</feature>
<feature type="compositionally biased region" description="Low complexity" evidence="1">
    <location>
        <begin position="201"/>
        <end position="210"/>
    </location>
</feature>
<keyword evidence="4" id="KW-1185">Reference proteome</keyword>
<feature type="region of interest" description="Disordered" evidence="1">
    <location>
        <begin position="1"/>
        <end position="47"/>
    </location>
</feature>
<feature type="compositionally biased region" description="Low complexity" evidence="1">
    <location>
        <begin position="248"/>
        <end position="271"/>
    </location>
</feature>
<gene>
    <name evidence="3" type="ORF">BN980_GECA18s00890g</name>
</gene>
<dbReference type="GO" id="GO:0006338">
    <property type="term" value="P:chromatin remodeling"/>
    <property type="evidence" value="ECO:0007669"/>
    <property type="project" value="InterPro"/>
</dbReference>
<accession>A0A0J9XI81</accession>
<evidence type="ECO:0000313" key="3">
    <source>
        <dbReference type="EMBL" id="CDO57012.1"/>
    </source>
</evidence>
<evidence type="ECO:0000259" key="2">
    <source>
        <dbReference type="Pfam" id="PF14612"/>
    </source>
</evidence>
<dbReference type="InterPro" id="IPR032742">
    <property type="entry name" value="Iec3_N"/>
</dbReference>
<dbReference type="OrthoDB" id="4095124at2759"/>
<evidence type="ECO:0000256" key="1">
    <source>
        <dbReference type="SAM" id="MobiDB-lite"/>
    </source>
</evidence>
<dbReference type="Proteomes" id="UP000242525">
    <property type="component" value="Unassembled WGS sequence"/>
</dbReference>
<dbReference type="GO" id="GO:0031011">
    <property type="term" value="C:Ino80 complex"/>
    <property type="evidence" value="ECO:0007669"/>
    <property type="project" value="InterPro"/>
</dbReference>
<evidence type="ECO:0000313" key="4">
    <source>
        <dbReference type="Proteomes" id="UP000242525"/>
    </source>
</evidence>
<feature type="domain" description="INO80 complex subunit 3 N-terminal" evidence="2">
    <location>
        <begin position="50"/>
        <end position="102"/>
    </location>
</feature>